<dbReference type="InterPro" id="IPR011010">
    <property type="entry name" value="DNA_brk_join_enz"/>
</dbReference>
<feature type="domain" description="Core-binding (CB)" evidence="13">
    <location>
        <begin position="20"/>
        <end position="105"/>
    </location>
</feature>
<dbReference type="HOGENOM" id="CLU_027562_9_0_5"/>
<comment type="subcellular location">
    <subcellularLocation>
        <location evidence="1 11">Cytoplasm</location>
    </subcellularLocation>
</comment>
<feature type="active site" description="O-(3'-phospho-DNA)-tyrosine intermediate" evidence="11">
    <location>
        <position position="306"/>
    </location>
</feature>
<comment type="function">
    <text evidence="11">Site-specific tyrosine recombinase, which acts by catalyzing the cutting and rejoining of the recombining DNA molecules. The XerC-XerD complex is essential to convert dimers of the bacterial chromosome into monomers to permit their segregation at cell division. It also contributes to the segregational stability of plasmids.</text>
</comment>
<dbReference type="InterPro" id="IPR013762">
    <property type="entry name" value="Integrase-like_cat_sf"/>
</dbReference>
<dbReference type="HAMAP" id="MF_01807">
    <property type="entry name" value="Recomb_XerD"/>
    <property type="match status" value="1"/>
</dbReference>
<comment type="similarity">
    <text evidence="2 11">Belongs to the 'phage' integrase family. XerD subfamily.</text>
</comment>
<evidence type="ECO:0000259" key="12">
    <source>
        <dbReference type="PROSITE" id="PS51898"/>
    </source>
</evidence>
<protein>
    <recommendedName>
        <fullName evidence="3 11">Tyrosine recombinase XerD</fullName>
    </recommendedName>
</protein>
<dbReference type="InterPro" id="IPR044068">
    <property type="entry name" value="CB"/>
</dbReference>
<comment type="subunit">
    <text evidence="11">Forms a cyclic heterotetrameric complex composed of two molecules of XerC and two molecules of XerD.</text>
</comment>
<evidence type="ECO:0000313" key="15">
    <source>
        <dbReference type="Proteomes" id="UP000031643"/>
    </source>
</evidence>
<dbReference type="PANTHER" id="PTHR30349:SF90">
    <property type="entry name" value="TYROSINE RECOMBINASE XERD"/>
    <property type="match status" value="1"/>
</dbReference>
<dbReference type="PANTHER" id="PTHR30349">
    <property type="entry name" value="PHAGE INTEGRASE-RELATED"/>
    <property type="match status" value="1"/>
</dbReference>
<gene>
    <name evidence="11" type="primary">xerD</name>
    <name evidence="14" type="ORF">GL4_3291</name>
</gene>
<dbReference type="Pfam" id="PF00589">
    <property type="entry name" value="Phage_integrase"/>
    <property type="match status" value="1"/>
</dbReference>
<dbReference type="SUPFAM" id="SSF56349">
    <property type="entry name" value="DNA breaking-rejoining enzymes"/>
    <property type="match status" value="1"/>
</dbReference>
<keyword evidence="6 11" id="KW-0159">Chromosome partition</keyword>
<feature type="domain" description="Tyr recombinase" evidence="12">
    <location>
        <begin position="126"/>
        <end position="319"/>
    </location>
</feature>
<keyword evidence="9 11" id="KW-0233">DNA recombination</keyword>
<dbReference type="NCBIfam" id="TIGR02225">
    <property type="entry name" value="recomb_XerD"/>
    <property type="match status" value="1"/>
</dbReference>
<dbReference type="KEGG" id="mcg:GL4_3291"/>
<evidence type="ECO:0000256" key="11">
    <source>
        <dbReference type="HAMAP-Rule" id="MF_01807"/>
    </source>
</evidence>
<dbReference type="Gene3D" id="1.10.150.130">
    <property type="match status" value="1"/>
</dbReference>
<evidence type="ECO:0000256" key="1">
    <source>
        <dbReference type="ARBA" id="ARBA00004496"/>
    </source>
</evidence>
<accession>A0A0A8K7B9</accession>
<dbReference type="InterPro" id="IPR004107">
    <property type="entry name" value="Integrase_SAM-like_N"/>
</dbReference>
<evidence type="ECO:0000256" key="7">
    <source>
        <dbReference type="ARBA" id="ARBA00022908"/>
    </source>
</evidence>
<dbReference type="InterPro" id="IPR023009">
    <property type="entry name" value="Tyrosine_recombinase_XerC/XerD"/>
</dbReference>
<dbReference type="EMBL" id="AP014648">
    <property type="protein sequence ID" value="BAQ18716.1"/>
    <property type="molecule type" value="Genomic_DNA"/>
</dbReference>
<dbReference type="InterPro" id="IPR002104">
    <property type="entry name" value="Integrase_catalytic"/>
</dbReference>
<evidence type="ECO:0000256" key="3">
    <source>
        <dbReference type="ARBA" id="ARBA00015810"/>
    </source>
</evidence>
<dbReference type="AlphaFoldDB" id="A0A0A8K7B9"/>
<name>A0A0A8K7B9_9HYPH</name>
<dbReference type="Gene3D" id="1.10.443.10">
    <property type="entry name" value="Intergrase catalytic core"/>
    <property type="match status" value="1"/>
</dbReference>
<evidence type="ECO:0000256" key="6">
    <source>
        <dbReference type="ARBA" id="ARBA00022829"/>
    </source>
</evidence>
<dbReference type="InterPro" id="IPR050090">
    <property type="entry name" value="Tyrosine_recombinase_XerCD"/>
</dbReference>
<evidence type="ECO:0000313" key="14">
    <source>
        <dbReference type="EMBL" id="BAQ18716.1"/>
    </source>
</evidence>
<keyword evidence="8 11" id="KW-0238">DNA-binding</keyword>
<evidence type="ECO:0000256" key="9">
    <source>
        <dbReference type="ARBA" id="ARBA00023172"/>
    </source>
</evidence>
<dbReference type="GO" id="GO:0007059">
    <property type="term" value="P:chromosome segregation"/>
    <property type="evidence" value="ECO:0007669"/>
    <property type="project" value="UniProtKB-UniRule"/>
</dbReference>
<evidence type="ECO:0000256" key="8">
    <source>
        <dbReference type="ARBA" id="ARBA00023125"/>
    </source>
</evidence>
<feature type="active site" evidence="11">
    <location>
        <position position="297"/>
    </location>
</feature>
<dbReference type="InterPro" id="IPR011932">
    <property type="entry name" value="Recomb_XerD"/>
</dbReference>
<evidence type="ECO:0000259" key="13">
    <source>
        <dbReference type="PROSITE" id="PS51900"/>
    </source>
</evidence>
<dbReference type="InterPro" id="IPR010998">
    <property type="entry name" value="Integrase_recombinase_N"/>
</dbReference>
<keyword evidence="15" id="KW-1185">Reference proteome</keyword>
<feature type="active site" evidence="11">
    <location>
        <position position="274"/>
    </location>
</feature>
<keyword evidence="7 11" id="KW-0229">DNA integration</keyword>
<feature type="active site" evidence="11">
    <location>
        <position position="199"/>
    </location>
</feature>
<dbReference type="NCBIfam" id="NF001399">
    <property type="entry name" value="PRK00283.1"/>
    <property type="match status" value="1"/>
</dbReference>
<dbReference type="HAMAP" id="MF_01808">
    <property type="entry name" value="Recomb_XerC_XerD"/>
    <property type="match status" value="1"/>
</dbReference>
<keyword evidence="10 11" id="KW-0131">Cell cycle</keyword>
<dbReference type="PROSITE" id="PS51898">
    <property type="entry name" value="TYR_RECOMBINASE"/>
    <property type="match status" value="1"/>
</dbReference>
<sequence>MPPKRGEGVNVARSSPTLPSTASSELALFVEMLMAERGAASHTVAAYSRDLSGFLAFLAAKKTDASAATADHVRGYLEVLAADGLAPTSRARKLSAIRQFFRFLLSEGVRKDDPTSAIDSPRRGRPLPKVLSLAEVETLIGTAKEACQTAAEGAPRRRAFRLNALLETLYASGLRVSELVALPRNVLAVDDRVMTIKGKGGRERLVPLNDAAREALAAYLAVLAQEPALKASPFLFPTGDGGQHMTRQRFGQELKDLALAAGLDPARVSPHVLRHAFASHLLERGADLRTVQQLLGHADISTTQIYTHVIEERLRRLVEEHHPLAKARLTKPR</sequence>
<evidence type="ECO:0000256" key="5">
    <source>
        <dbReference type="ARBA" id="ARBA00022618"/>
    </source>
</evidence>
<reference evidence="14 15" key="1">
    <citation type="submission" date="2014-09" db="EMBL/GenBank/DDBJ databases">
        <title>Genome sequencing of Methyloceanibacter caenitepidi Gela4.</title>
        <authorList>
            <person name="Takeuchi M."/>
            <person name="Susumu S."/>
            <person name="Kamagata Y."/>
            <person name="Oshima K."/>
            <person name="Hattori M."/>
            <person name="Iwasaki W."/>
        </authorList>
    </citation>
    <scope>NUCLEOTIDE SEQUENCE [LARGE SCALE GENOMIC DNA]</scope>
    <source>
        <strain evidence="14 15">Gela4</strain>
    </source>
</reference>
<feature type="active site" evidence="11">
    <location>
        <position position="175"/>
    </location>
</feature>
<keyword evidence="4 11" id="KW-0963">Cytoplasm</keyword>
<organism evidence="14 15">
    <name type="scientific">Methyloceanibacter caenitepidi</name>
    <dbReference type="NCBI Taxonomy" id="1384459"/>
    <lineage>
        <taxon>Bacteria</taxon>
        <taxon>Pseudomonadati</taxon>
        <taxon>Pseudomonadota</taxon>
        <taxon>Alphaproteobacteria</taxon>
        <taxon>Hyphomicrobiales</taxon>
        <taxon>Hyphomicrobiaceae</taxon>
        <taxon>Methyloceanibacter</taxon>
    </lineage>
</organism>
<keyword evidence="5 11" id="KW-0132">Cell division</keyword>
<evidence type="ECO:0000256" key="4">
    <source>
        <dbReference type="ARBA" id="ARBA00022490"/>
    </source>
</evidence>
<evidence type="ECO:0000256" key="2">
    <source>
        <dbReference type="ARBA" id="ARBA00010450"/>
    </source>
</evidence>
<dbReference type="GO" id="GO:0051301">
    <property type="term" value="P:cell division"/>
    <property type="evidence" value="ECO:0007669"/>
    <property type="project" value="UniProtKB-KW"/>
</dbReference>
<dbReference type="GO" id="GO:0005737">
    <property type="term" value="C:cytoplasm"/>
    <property type="evidence" value="ECO:0007669"/>
    <property type="project" value="UniProtKB-SubCell"/>
</dbReference>
<proteinExistence type="inferred from homology"/>
<dbReference type="GO" id="GO:0006313">
    <property type="term" value="P:DNA transposition"/>
    <property type="evidence" value="ECO:0007669"/>
    <property type="project" value="UniProtKB-UniRule"/>
</dbReference>
<dbReference type="STRING" id="1384459.GL4_3291"/>
<evidence type="ECO:0000256" key="10">
    <source>
        <dbReference type="ARBA" id="ARBA00023306"/>
    </source>
</evidence>
<feature type="active site" evidence="11">
    <location>
        <position position="271"/>
    </location>
</feature>
<dbReference type="GO" id="GO:0009037">
    <property type="term" value="F:tyrosine-based site-specific recombinase activity"/>
    <property type="evidence" value="ECO:0007669"/>
    <property type="project" value="UniProtKB-UniRule"/>
</dbReference>
<dbReference type="Proteomes" id="UP000031643">
    <property type="component" value="Chromosome"/>
</dbReference>
<dbReference type="GO" id="GO:0003677">
    <property type="term" value="F:DNA binding"/>
    <property type="evidence" value="ECO:0007669"/>
    <property type="project" value="UniProtKB-UniRule"/>
</dbReference>
<dbReference type="PROSITE" id="PS51900">
    <property type="entry name" value="CB"/>
    <property type="match status" value="1"/>
</dbReference>
<dbReference type="Pfam" id="PF02899">
    <property type="entry name" value="Phage_int_SAM_1"/>
    <property type="match status" value="1"/>
</dbReference>